<evidence type="ECO:0000259" key="1">
    <source>
        <dbReference type="Pfam" id="PF21758"/>
    </source>
</evidence>
<reference evidence="3" key="2">
    <citation type="submission" date="2023-01" db="EMBL/GenBank/DDBJ databases">
        <title>Human gut microbiome strain richness.</title>
        <authorList>
            <person name="Chen-Liaw A."/>
        </authorList>
    </citation>
    <scope>NUCLEOTIDE SEQUENCE</scope>
    <source>
        <strain evidence="3">B1_m1001713B170214d0_201011</strain>
    </source>
</reference>
<dbReference type="InterPro" id="IPR048844">
    <property type="entry name" value="LpdD_chaperone-like"/>
</dbReference>
<dbReference type="AlphaFoldDB" id="A0AAW5F7Z0"/>
<evidence type="ECO:0000313" key="2">
    <source>
        <dbReference type="EMBL" id="MCK0087993.1"/>
    </source>
</evidence>
<protein>
    <recommendedName>
        <fullName evidence="1">Prenylated flavin chaperone LpdD-like domain-containing protein</fullName>
    </recommendedName>
</protein>
<evidence type="ECO:0000313" key="4">
    <source>
        <dbReference type="Proteomes" id="UP001203136"/>
    </source>
</evidence>
<organism evidence="2 4">
    <name type="scientific">Clostridium symbiosum</name>
    <name type="common">Bacteroides symbiosus</name>
    <dbReference type="NCBI Taxonomy" id="1512"/>
    <lineage>
        <taxon>Bacteria</taxon>
        <taxon>Bacillati</taxon>
        <taxon>Bacillota</taxon>
        <taxon>Clostridia</taxon>
        <taxon>Lachnospirales</taxon>
        <taxon>Lachnospiraceae</taxon>
        <taxon>Otoolea</taxon>
    </lineage>
</organism>
<comment type="caution">
    <text evidence="2">The sequence shown here is derived from an EMBL/GenBank/DDBJ whole genome shotgun (WGS) entry which is preliminary data.</text>
</comment>
<dbReference type="Proteomes" id="UP001203136">
    <property type="component" value="Unassembled WGS sequence"/>
</dbReference>
<dbReference type="Proteomes" id="UP001300871">
    <property type="component" value="Unassembled WGS sequence"/>
</dbReference>
<evidence type="ECO:0000313" key="3">
    <source>
        <dbReference type="EMBL" id="MDB1999517.1"/>
    </source>
</evidence>
<gene>
    <name evidence="2" type="ORF">K5I21_19390</name>
    <name evidence="3" type="ORF">PM006_04840</name>
</gene>
<reference evidence="2" key="1">
    <citation type="journal article" date="2022" name="Cell Host Microbe">
        <title>Colonization of the live biotherapeutic product VE303 and modulation of the microbiota and metabolites in healthy volunteers.</title>
        <authorList>
            <person name="Dsouza M."/>
            <person name="Menon R."/>
            <person name="Crossette E."/>
            <person name="Bhattarai S.K."/>
            <person name="Schneider J."/>
            <person name="Kim Y.G."/>
            <person name="Reddy S."/>
            <person name="Caballero S."/>
            <person name="Felix C."/>
            <person name="Cornacchione L."/>
            <person name="Hendrickson J."/>
            <person name="Watson A.R."/>
            <person name="Minot S.S."/>
            <person name="Greenfield N."/>
            <person name="Schopf L."/>
            <person name="Szabady R."/>
            <person name="Patarroyo J."/>
            <person name="Smith W."/>
            <person name="Harrison P."/>
            <person name="Kuijper E.J."/>
            <person name="Kelly C.P."/>
            <person name="Olle B."/>
            <person name="Bobilev D."/>
            <person name="Silber J.L."/>
            <person name="Bucci V."/>
            <person name="Roberts B."/>
            <person name="Faith J."/>
            <person name="Norman J.M."/>
        </authorList>
    </citation>
    <scope>NUCLEOTIDE SEQUENCE</scope>
    <source>
        <strain evidence="2">VE303-04</strain>
    </source>
</reference>
<dbReference type="GeneID" id="57969030"/>
<dbReference type="RefSeq" id="WP_009297196.1">
    <property type="nucleotide sequence ID" value="NZ_CABHNX010000202.1"/>
</dbReference>
<proteinExistence type="predicted"/>
<accession>A0AAW5F7Z0</accession>
<sequence>MINHTELTAGKGRFKVTLFLQETGGHGLCCFLTGGERPHVGGTVLASLSERVNGGGMTCNLWNIPLPGHKDSYLAEKLAKTLCLATNQPVAITAGLHVDNASEEDIQLLVSNGCDTVAQYLQLIGKEG</sequence>
<dbReference type="EMBL" id="JAINVB010000001">
    <property type="protein sequence ID" value="MCK0087993.1"/>
    <property type="molecule type" value="Genomic_DNA"/>
</dbReference>
<name>A0AAW5F7Z0_CLOSY</name>
<dbReference type="EMBL" id="JAQLGM010000008">
    <property type="protein sequence ID" value="MDB1999517.1"/>
    <property type="molecule type" value="Genomic_DNA"/>
</dbReference>
<feature type="domain" description="Prenylated flavin chaperone LpdD-like" evidence="1">
    <location>
        <begin position="11"/>
        <end position="123"/>
    </location>
</feature>
<dbReference type="Pfam" id="PF21758">
    <property type="entry name" value="PAC_bac"/>
    <property type="match status" value="1"/>
</dbReference>